<dbReference type="OrthoDB" id="10288353at2759"/>
<sequence>MNPGQSKAHLVVCTMIRFMLFTVITFLGFTSGADYTFIALIQPRSVRDFCQFVSSQPHPWWRKVRCQQLGPTGDQFELKIDQSDVWGEYVSRPVLAGAIARGLSYPMGKCGLSVASTKVLNNRQTRIRVTGVKKPTKCPRLQQYLSRKRFPWFRCEVKRGYQDEFVSTPNGQLSFGVSYYKLMFRQPVDALEHFRMQVELNKDFKYCRFNAY</sequence>
<accession>A0A4S2M211</accession>
<reference evidence="1 2" key="1">
    <citation type="journal article" date="2019" name="BMC Genomics">
        <title>New insights from Opisthorchis felineus genome: update on genomics of the epidemiologically important liver flukes.</title>
        <authorList>
            <person name="Ershov N.I."/>
            <person name="Mordvinov V.A."/>
            <person name="Prokhortchouk E.B."/>
            <person name="Pakharukova M.Y."/>
            <person name="Gunbin K.V."/>
            <person name="Ustyantsev K."/>
            <person name="Genaev M.A."/>
            <person name="Blinov A.G."/>
            <person name="Mazur A."/>
            <person name="Boulygina E."/>
            <person name="Tsygankova S."/>
            <person name="Khrameeva E."/>
            <person name="Chekanov N."/>
            <person name="Fan G."/>
            <person name="Xiao A."/>
            <person name="Zhang H."/>
            <person name="Xu X."/>
            <person name="Yang H."/>
            <person name="Solovyev V."/>
            <person name="Lee S.M."/>
            <person name="Liu X."/>
            <person name="Afonnikov D.A."/>
            <person name="Skryabin K.G."/>
        </authorList>
    </citation>
    <scope>NUCLEOTIDE SEQUENCE [LARGE SCALE GENOMIC DNA]</scope>
    <source>
        <strain evidence="1">AK-0245</strain>
        <tissue evidence="1">Whole organism</tissue>
    </source>
</reference>
<proteinExistence type="predicted"/>
<organism evidence="1 2">
    <name type="scientific">Opisthorchis felineus</name>
    <dbReference type="NCBI Taxonomy" id="147828"/>
    <lineage>
        <taxon>Eukaryota</taxon>
        <taxon>Metazoa</taxon>
        <taxon>Spiralia</taxon>
        <taxon>Lophotrochozoa</taxon>
        <taxon>Platyhelminthes</taxon>
        <taxon>Trematoda</taxon>
        <taxon>Digenea</taxon>
        <taxon>Opisthorchiida</taxon>
        <taxon>Opisthorchiata</taxon>
        <taxon>Opisthorchiidae</taxon>
        <taxon>Opisthorchis</taxon>
    </lineage>
</organism>
<dbReference type="Proteomes" id="UP000308267">
    <property type="component" value="Unassembled WGS sequence"/>
</dbReference>
<evidence type="ECO:0000313" key="2">
    <source>
        <dbReference type="Proteomes" id="UP000308267"/>
    </source>
</evidence>
<keyword evidence="2" id="KW-1185">Reference proteome</keyword>
<evidence type="ECO:0000313" key="1">
    <source>
        <dbReference type="EMBL" id="TGZ70285.1"/>
    </source>
</evidence>
<protein>
    <submittedName>
        <fullName evidence="1">Uncharacterized protein</fullName>
    </submittedName>
</protein>
<dbReference type="AlphaFoldDB" id="A0A4S2M211"/>
<comment type="caution">
    <text evidence="1">The sequence shown here is derived from an EMBL/GenBank/DDBJ whole genome shotgun (WGS) entry which is preliminary data.</text>
</comment>
<dbReference type="EMBL" id="SJOL01005499">
    <property type="protein sequence ID" value="TGZ70285.1"/>
    <property type="molecule type" value="Genomic_DNA"/>
</dbReference>
<gene>
    <name evidence="1" type="ORF">CRM22_003299</name>
</gene>
<name>A0A4S2M211_OPIFE</name>